<dbReference type="EMBL" id="CADEAL010001569">
    <property type="protein sequence ID" value="CAB1433538.1"/>
    <property type="molecule type" value="Genomic_DNA"/>
</dbReference>
<sequence>MKRTASAMLVFGRRQDQMKRSFPDCQSLSAVSAATPQLPVSPAGRQRGGDWGRISFVSVSVVGNFLAQLVDPPSWQVWGPQPTVVVVGKGITGLGQGFWENIDCHIWRVGKKRRRYTDRWSREKYILKSGGEGEEDKKKEEGHENKVKDSQAMKAHPAPPPSAMPQELPGPTPTSPVSSSPPYPPPNLHPAPSRMENQSAITGVTPKPSESYQQAAAANSTARHHVHTNCHYHVEGVLTAVTHRAKHDGSLCRGGLHPLEAVNEIVLWVI</sequence>
<accession>A0A9N7UJW0</accession>
<dbReference type="AlphaFoldDB" id="A0A9N7UJW0"/>
<evidence type="ECO:0000256" key="1">
    <source>
        <dbReference type="SAM" id="MobiDB-lite"/>
    </source>
</evidence>
<comment type="caution">
    <text evidence="2">The sequence shown here is derived from an EMBL/GenBank/DDBJ whole genome shotgun (WGS) entry which is preliminary data.</text>
</comment>
<keyword evidence="3" id="KW-1185">Reference proteome</keyword>
<feature type="compositionally biased region" description="Basic and acidic residues" evidence="1">
    <location>
        <begin position="135"/>
        <end position="151"/>
    </location>
</feature>
<name>A0A9N7UJW0_PLEPL</name>
<evidence type="ECO:0000313" key="2">
    <source>
        <dbReference type="EMBL" id="CAB1433538.1"/>
    </source>
</evidence>
<organism evidence="2 3">
    <name type="scientific">Pleuronectes platessa</name>
    <name type="common">European plaice</name>
    <dbReference type="NCBI Taxonomy" id="8262"/>
    <lineage>
        <taxon>Eukaryota</taxon>
        <taxon>Metazoa</taxon>
        <taxon>Chordata</taxon>
        <taxon>Craniata</taxon>
        <taxon>Vertebrata</taxon>
        <taxon>Euteleostomi</taxon>
        <taxon>Actinopterygii</taxon>
        <taxon>Neopterygii</taxon>
        <taxon>Teleostei</taxon>
        <taxon>Neoteleostei</taxon>
        <taxon>Acanthomorphata</taxon>
        <taxon>Carangaria</taxon>
        <taxon>Pleuronectiformes</taxon>
        <taxon>Pleuronectoidei</taxon>
        <taxon>Pleuronectidae</taxon>
        <taxon>Pleuronectes</taxon>
    </lineage>
</organism>
<gene>
    <name evidence="2" type="ORF">PLEPLA_LOCUS21629</name>
</gene>
<feature type="region of interest" description="Disordered" evidence="1">
    <location>
        <begin position="131"/>
        <end position="220"/>
    </location>
</feature>
<feature type="compositionally biased region" description="Polar residues" evidence="1">
    <location>
        <begin position="195"/>
        <end position="220"/>
    </location>
</feature>
<dbReference type="Proteomes" id="UP001153269">
    <property type="component" value="Unassembled WGS sequence"/>
</dbReference>
<feature type="compositionally biased region" description="Pro residues" evidence="1">
    <location>
        <begin position="157"/>
        <end position="189"/>
    </location>
</feature>
<proteinExistence type="predicted"/>
<evidence type="ECO:0000313" key="3">
    <source>
        <dbReference type="Proteomes" id="UP001153269"/>
    </source>
</evidence>
<protein>
    <submittedName>
        <fullName evidence="2">Uncharacterized protein</fullName>
    </submittedName>
</protein>
<reference evidence="2" key="1">
    <citation type="submission" date="2020-03" db="EMBL/GenBank/DDBJ databases">
        <authorList>
            <person name="Weist P."/>
        </authorList>
    </citation>
    <scope>NUCLEOTIDE SEQUENCE</scope>
</reference>